<name>A0A163ZAS3_9BRAD</name>
<dbReference type="STRING" id="943830.A4A58_07550"/>
<comment type="caution">
    <text evidence="2">The sequence shown here is derived from an EMBL/GenBank/DDBJ whole genome shotgun (WGS) entry which is preliminary data.</text>
</comment>
<reference evidence="2 3" key="1">
    <citation type="submission" date="2016-03" db="EMBL/GenBank/DDBJ databases">
        <title>Microsymbionts genomes from the relict species Vavilovia formosa (Stev.) Fed.</title>
        <authorList>
            <person name="Kopat V."/>
            <person name="Chirak E."/>
            <person name="Kimeklis A."/>
            <person name="Andronov E."/>
        </authorList>
    </citation>
    <scope>NUCLEOTIDE SEQUENCE [LARGE SCALE GENOMIC DNA]</scope>
    <source>
        <strain evidence="2 3">Vaf07</strain>
    </source>
</reference>
<feature type="compositionally biased region" description="Basic and acidic residues" evidence="1">
    <location>
        <begin position="1"/>
        <end position="10"/>
    </location>
</feature>
<sequence>MGSPRSRDDEWYQSAGMGRRQDRREQRVWRPLSPALSRLAKLRFVARSDASLEGEREHSGRCAWLDASQTKMPGARPGIVKVRWIAGSSSEARFALPGNDD</sequence>
<accession>A0A163ZAS3</accession>
<feature type="region of interest" description="Disordered" evidence="1">
    <location>
        <begin position="1"/>
        <end position="27"/>
    </location>
</feature>
<keyword evidence="3" id="KW-1185">Reference proteome</keyword>
<proteinExistence type="predicted"/>
<evidence type="ECO:0000313" key="3">
    <source>
        <dbReference type="Proteomes" id="UP000076574"/>
    </source>
</evidence>
<organism evidence="2 3">
    <name type="scientific">Tardiphaga robiniae</name>
    <dbReference type="NCBI Taxonomy" id="943830"/>
    <lineage>
        <taxon>Bacteria</taxon>
        <taxon>Pseudomonadati</taxon>
        <taxon>Pseudomonadota</taxon>
        <taxon>Alphaproteobacteria</taxon>
        <taxon>Hyphomicrobiales</taxon>
        <taxon>Nitrobacteraceae</taxon>
        <taxon>Tardiphaga</taxon>
    </lineage>
</organism>
<dbReference type="Proteomes" id="UP000076574">
    <property type="component" value="Unassembled WGS sequence"/>
</dbReference>
<evidence type="ECO:0000256" key="1">
    <source>
        <dbReference type="SAM" id="MobiDB-lite"/>
    </source>
</evidence>
<evidence type="ECO:0000313" key="2">
    <source>
        <dbReference type="EMBL" id="KZD23228.1"/>
    </source>
</evidence>
<dbReference type="EMBL" id="LVYV01000012">
    <property type="protein sequence ID" value="KZD23228.1"/>
    <property type="molecule type" value="Genomic_DNA"/>
</dbReference>
<dbReference type="AlphaFoldDB" id="A0A163ZAS3"/>
<protein>
    <submittedName>
        <fullName evidence="2">Uncharacterized protein</fullName>
    </submittedName>
</protein>
<gene>
    <name evidence="2" type="ORF">A4A58_07550</name>
</gene>